<proteinExistence type="predicted"/>
<dbReference type="RefSeq" id="XP_016226738.1">
    <property type="nucleotide sequence ID" value="XM_016367220.1"/>
</dbReference>
<dbReference type="STRING" id="212818.A0A0D1ZMH0"/>
<dbReference type="PANTHER" id="PTHR11803:SF39">
    <property type="entry name" value="2-IMINOBUTANOATE_2-IMINOPROPANOATE DEAMINASE"/>
    <property type="match status" value="1"/>
</dbReference>
<dbReference type="GeneID" id="27320690"/>
<evidence type="ECO:0000313" key="1">
    <source>
        <dbReference type="EMBL" id="KIV95164.1"/>
    </source>
</evidence>
<dbReference type="GO" id="GO:0019239">
    <property type="term" value="F:deaminase activity"/>
    <property type="evidence" value="ECO:0007669"/>
    <property type="project" value="TreeGrafter"/>
</dbReference>
<dbReference type="SUPFAM" id="SSF55298">
    <property type="entry name" value="YjgF-like"/>
    <property type="match status" value="1"/>
</dbReference>
<dbReference type="VEuPathDB" id="FungiDB:PV10_02845"/>
<dbReference type="CDD" id="cd06152">
    <property type="entry name" value="YjgF_YER057c_UK114_like_4"/>
    <property type="match status" value="1"/>
</dbReference>
<dbReference type="InterPro" id="IPR035959">
    <property type="entry name" value="RutC-like_sf"/>
</dbReference>
<dbReference type="Pfam" id="PF01042">
    <property type="entry name" value="Ribonuc_L-PSP"/>
    <property type="match status" value="1"/>
</dbReference>
<dbReference type="InterPro" id="IPR006175">
    <property type="entry name" value="YjgF/YER057c/UK114"/>
</dbReference>
<dbReference type="OrthoDB" id="309640at2759"/>
<dbReference type="EMBL" id="KN847521">
    <property type="protein sequence ID" value="KIV95164.1"/>
    <property type="molecule type" value="Genomic_DNA"/>
</dbReference>
<dbReference type="GO" id="GO:0005739">
    <property type="term" value="C:mitochondrion"/>
    <property type="evidence" value="ECO:0007669"/>
    <property type="project" value="TreeGrafter"/>
</dbReference>
<evidence type="ECO:0000313" key="2">
    <source>
        <dbReference type="Proteomes" id="UP000054302"/>
    </source>
</evidence>
<reference evidence="1 2" key="1">
    <citation type="submission" date="2015-01" db="EMBL/GenBank/DDBJ databases">
        <title>The Genome Sequence of Exophiala mesophila CBS40295.</title>
        <authorList>
            <consortium name="The Broad Institute Genomics Platform"/>
            <person name="Cuomo C."/>
            <person name="de Hoog S."/>
            <person name="Gorbushina A."/>
            <person name="Stielow B."/>
            <person name="Teixiera M."/>
            <person name="Abouelleil A."/>
            <person name="Chapman S.B."/>
            <person name="Priest M."/>
            <person name="Young S.K."/>
            <person name="Wortman J."/>
            <person name="Nusbaum C."/>
            <person name="Birren B."/>
        </authorList>
    </citation>
    <scope>NUCLEOTIDE SEQUENCE [LARGE SCALE GENOMIC DNA]</scope>
    <source>
        <strain evidence="1 2">CBS 40295</strain>
    </source>
</reference>
<dbReference type="OMA" id="PDHEPIW"/>
<dbReference type="AlphaFoldDB" id="A0A0D1ZMH0"/>
<sequence length="145" mass="16130">MSHLQYYSYKGEGEERMKNFGYNQAVRVGDRIECSGQGGWDPETGEFYQDLDEQIDQAFKNVDINLRDAGGQGWSQVYKVSSFHVPLGMEAAGAMIRNFAKWMPNHKPIWTAIGVAGLGGTTEMKVEIEVIAHDEQGAKAAKRGQ</sequence>
<dbReference type="HOGENOM" id="CLU_100715_1_1_1"/>
<accession>A0A0D1ZMH0</accession>
<dbReference type="GO" id="GO:0005829">
    <property type="term" value="C:cytosol"/>
    <property type="evidence" value="ECO:0007669"/>
    <property type="project" value="TreeGrafter"/>
</dbReference>
<organism evidence="1 2">
    <name type="scientific">Exophiala mesophila</name>
    <name type="common">Black yeast-like fungus</name>
    <dbReference type="NCBI Taxonomy" id="212818"/>
    <lineage>
        <taxon>Eukaryota</taxon>
        <taxon>Fungi</taxon>
        <taxon>Dikarya</taxon>
        <taxon>Ascomycota</taxon>
        <taxon>Pezizomycotina</taxon>
        <taxon>Eurotiomycetes</taxon>
        <taxon>Chaetothyriomycetidae</taxon>
        <taxon>Chaetothyriales</taxon>
        <taxon>Herpotrichiellaceae</taxon>
        <taxon>Exophiala</taxon>
    </lineage>
</organism>
<dbReference type="Proteomes" id="UP000054302">
    <property type="component" value="Unassembled WGS sequence"/>
</dbReference>
<protein>
    <submittedName>
        <fullName evidence="1">Uncharacterized protein</fullName>
    </submittedName>
</protein>
<gene>
    <name evidence="1" type="ORF">PV10_02845</name>
</gene>
<dbReference type="Gene3D" id="3.30.1330.40">
    <property type="entry name" value="RutC-like"/>
    <property type="match status" value="1"/>
</dbReference>
<keyword evidence="2" id="KW-1185">Reference proteome</keyword>
<name>A0A0D1ZMH0_EXOME</name>
<dbReference type="PANTHER" id="PTHR11803">
    <property type="entry name" value="2-IMINOBUTANOATE/2-IMINOPROPANOATE DEAMINASE RIDA"/>
    <property type="match status" value="1"/>
</dbReference>